<dbReference type="PANTHER" id="PTHR48081">
    <property type="entry name" value="AB HYDROLASE SUPERFAMILY PROTEIN C4A8.06C"/>
    <property type="match status" value="1"/>
</dbReference>
<evidence type="ECO:0000256" key="1">
    <source>
        <dbReference type="ARBA" id="ARBA00022801"/>
    </source>
</evidence>
<name>A0A6P1VT82_9BACT</name>
<dbReference type="InterPro" id="IPR050300">
    <property type="entry name" value="GDXG_lipolytic_enzyme"/>
</dbReference>
<dbReference type="SUPFAM" id="SSF53474">
    <property type="entry name" value="alpha/beta-Hydrolases"/>
    <property type="match status" value="1"/>
</dbReference>
<dbReference type="EMBL" id="CP045997">
    <property type="protein sequence ID" value="QHV95302.1"/>
    <property type="molecule type" value="Genomic_DNA"/>
</dbReference>
<proteinExistence type="predicted"/>
<dbReference type="InterPro" id="IPR029058">
    <property type="entry name" value="AB_hydrolase_fold"/>
</dbReference>
<gene>
    <name evidence="4" type="ORF">GJR95_09880</name>
</gene>
<feature type="chain" id="PRO_5026876890" evidence="2">
    <location>
        <begin position="27"/>
        <end position="311"/>
    </location>
</feature>
<dbReference type="Gene3D" id="3.40.50.1820">
    <property type="entry name" value="alpha/beta hydrolase"/>
    <property type="match status" value="1"/>
</dbReference>
<evidence type="ECO:0000313" key="4">
    <source>
        <dbReference type="EMBL" id="QHV95302.1"/>
    </source>
</evidence>
<feature type="domain" description="BD-FAE-like" evidence="3">
    <location>
        <begin position="50"/>
        <end position="266"/>
    </location>
</feature>
<protein>
    <submittedName>
        <fullName evidence="4">Prolyl oligopeptidase family serine peptidase</fullName>
    </submittedName>
</protein>
<keyword evidence="5" id="KW-1185">Reference proteome</keyword>
<dbReference type="Pfam" id="PF20434">
    <property type="entry name" value="BD-FAE"/>
    <property type="match status" value="1"/>
</dbReference>
<organism evidence="4 5">
    <name type="scientific">Spirosoma endbachense</name>
    <dbReference type="NCBI Taxonomy" id="2666025"/>
    <lineage>
        <taxon>Bacteria</taxon>
        <taxon>Pseudomonadati</taxon>
        <taxon>Bacteroidota</taxon>
        <taxon>Cytophagia</taxon>
        <taxon>Cytophagales</taxon>
        <taxon>Cytophagaceae</taxon>
        <taxon>Spirosoma</taxon>
    </lineage>
</organism>
<evidence type="ECO:0000313" key="5">
    <source>
        <dbReference type="Proteomes" id="UP000464577"/>
    </source>
</evidence>
<evidence type="ECO:0000256" key="2">
    <source>
        <dbReference type="SAM" id="SignalP"/>
    </source>
</evidence>
<dbReference type="KEGG" id="senf:GJR95_09880"/>
<sequence length="311" mass="34425">MIFRMKCLKKIPIGLWLLLLPLVAQSQTSSPYRVDENQMYGMYSGLALLMDVHYPTRPNGYGIVFIAGSGWHAPMGYNAPPLKGIAQTLQYVKPLVEAGYIVFAINHRAAPRFRYPAAVEDAQRAVRFVRYHAKRFGIRPDPIGAAGGSSGGHLVSMLGVLDGNELRKDVDPVNRESAKVQCVVARAAPIDWVLFKEKGDPTGMVSFLGMMPNFVNVDSTTVEYKTYNEAFPLYHVSKDDPPFLLIHGDADKTVPFENSEKMEQALQKVGVPVKLVPIPGGGHGATFPGAKNPPDYLGEMCRWFDRYLVIK</sequence>
<dbReference type="PANTHER" id="PTHR48081:SF13">
    <property type="entry name" value="ALPHA_BETA HYDROLASE"/>
    <property type="match status" value="1"/>
</dbReference>
<evidence type="ECO:0000259" key="3">
    <source>
        <dbReference type="Pfam" id="PF20434"/>
    </source>
</evidence>
<reference evidence="4 5" key="1">
    <citation type="submission" date="2019-11" db="EMBL/GenBank/DDBJ databases">
        <title>Spirosoma endbachense sp. nov., isolated from a natural salt meadow.</title>
        <authorList>
            <person name="Rojas J."/>
            <person name="Ambika Manirajan B."/>
            <person name="Ratering S."/>
            <person name="Suarez C."/>
            <person name="Geissler-Plaum R."/>
            <person name="Schnell S."/>
        </authorList>
    </citation>
    <scope>NUCLEOTIDE SEQUENCE [LARGE SCALE GENOMIC DNA]</scope>
    <source>
        <strain evidence="4 5">I-24</strain>
    </source>
</reference>
<dbReference type="AlphaFoldDB" id="A0A6P1VT82"/>
<keyword evidence="2" id="KW-0732">Signal</keyword>
<accession>A0A6P1VT82</accession>
<dbReference type="Proteomes" id="UP000464577">
    <property type="component" value="Chromosome"/>
</dbReference>
<dbReference type="InterPro" id="IPR049492">
    <property type="entry name" value="BD-FAE-like_dom"/>
</dbReference>
<keyword evidence="1" id="KW-0378">Hydrolase</keyword>
<dbReference type="GO" id="GO:0016787">
    <property type="term" value="F:hydrolase activity"/>
    <property type="evidence" value="ECO:0007669"/>
    <property type="project" value="UniProtKB-KW"/>
</dbReference>
<feature type="signal peptide" evidence="2">
    <location>
        <begin position="1"/>
        <end position="26"/>
    </location>
</feature>